<keyword evidence="3" id="KW-1185">Reference proteome</keyword>
<gene>
    <name evidence="2" type="ORF">HMPREF0202_00218</name>
</gene>
<evidence type="ECO:0000256" key="1">
    <source>
        <dbReference type="SAM" id="SignalP"/>
    </source>
</evidence>
<proteinExistence type="predicted"/>
<dbReference type="RefSeq" id="WP_023049767.1">
    <property type="nucleotide sequence ID" value="NZ_CP173070.2"/>
</dbReference>
<protein>
    <recommendedName>
        <fullName evidence="4">WxL domain-containing protein</fullName>
    </recommendedName>
</protein>
<dbReference type="STRING" id="1319815.HMPREF0202_00218"/>
<accession>U7VEC9</accession>
<evidence type="ECO:0008006" key="4">
    <source>
        <dbReference type="Google" id="ProtNLM"/>
    </source>
</evidence>
<name>U7VEC9_9FUSO</name>
<sequence length="204" mass="21596">MKKILFGIMALSMAAFGATTTNPGTVSGETETASVPVTVIAELIKAPTGLTITNDAGTVLDELVIDHGRMVIGKATDDSVAFEFFKVQRFEDKDSSIENSDLITDNQNNLHVSLTNPVTTLTNTSDKTASLTSTLSLTGGANASNLTSYNHAVATGDKVHIGRVISRITKDSLNAKTNKVGIHHNRAEADRPVLTVTLKANTTK</sequence>
<evidence type="ECO:0000313" key="2">
    <source>
        <dbReference type="EMBL" id="ERT69856.1"/>
    </source>
</evidence>
<dbReference type="HOGENOM" id="CLU_1341262_0_0_0"/>
<dbReference type="EMBL" id="AXZF01000010">
    <property type="protein sequence ID" value="ERT69856.1"/>
    <property type="molecule type" value="Genomic_DNA"/>
</dbReference>
<feature type="chain" id="PRO_5004688685" description="WxL domain-containing protein" evidence="1">
    <location>
        <begin position="18"/>
        <end position="204"/>
    </location>
</feature>
<dbReference type="Proteomes" id="UP000017081">
    <property type="component" value="Unassembled WGS sequence"/>
</dbReference>
<evidence type="ECO:0000313" key="3">
    <source>
        <dbReference type="Proteomes" id="UP000017081"/>
    </source>
</evidence>
<dbReference type="AlphaFoldDB" id="U7VEC9"/>
<comment type="caution">
    <text evidence="2">The sequence shown here is derived from an EMBL/GenBank/DDBJ whole genome shotgun (WGS) entry which is preliminary data.</text>
</comment>
<keyword evidence="1" id="KW-0732">Signal</keyword>
<reference evidence="2 3" key="1">
    <citation type="submission" date="2013-08" db="EMBL/GenBank/DDBJ databases">
        <authorList>
            <person name="Weinstock G."/>
            <person name="Sodergren E."/>
            <person name="Wylie T."/>
            <person name="Fulton L."/>
            <person name="Fulton R."/>
            <person name="Fronick C."/>
            <person name="O'Laughlin M."/>
            <person name="Godfrey J."/>
            <person name="Miner T."/>
            <person name="Herter B."/>
            <person name="Appelbaum E."/>
            <person name="Cordes M."/>
            <person name="Lek S."/>
            <person name="Wollam A."/>
            <person name="Pepin K.H."/>
            <person name="Palsikar V.B."/>
            <person name="Mitreva M."/>
            <person name="Wilson R.K."/>
        </authorList>
    </citation>
    <scope>NUCLEOTIDE SEQUENCE [LARGE SCALE GENOMIC DNA]</scope>
    <source>
        <strain evidence="2 3">ATCC BAA-474</strain>
    </source>
</reference>
<organism evidence="2 3">
    <name type="scientific">Cetobacterium somerae ATCC BAA-474</name>
    <dbReference type="NCBI Taxonomy" id="1319815"/>
    <lineage>
        <taxon>Bacteria</taxon>
        <taxon>Fusobacteriati</taxon>
        <taxon>Fusobacteriota</taxon>
        <taxon>Fusobacteriia</taxon>
        <taxon>Fusobacteriales</taxon>
        <taxon>Fusobacteriaceae</taxon>
        <taxon>Cetobacterium</taxon>
    </lineage>
</organism>
<feature type="signal peptide" evidence="1">
    <location>
        <begin position="1"/>
        <end position="17"/>
    </location>
</feature>